<proteinExistence type="predicted"/>
<feature type="signal peptide" evidence="1">
    <location>
        <begin position="1"/>
        <end position="23"/>
    </location>
</feature>
<protein>
    <submittedName>
        <fullName evidence="2">Uncharacterized protein</fullName>
    </submittedName>
</protein>
<dbReference type="Proteomes" id="UP000298493">
    <property type="component" value="Unassembled WGS sequence"/>
</dbReference>
<sequence>MHIISSSAVLAVFLAAFLISSNARPARYIITNNEPIKDFFSRDAARILRWRVQNVTSAIAQNQNVKSLALDIGFSSS</sequence>
<dbReference type="EMBL" id="SNSC02000011">
    <property type="protein sequence ID" value="TID20314.1"/>
    <property type="molecule type" value="Genomic_DNA"/>
</dbReference>
<name>A0A4Z1PCR4_9PEZI</name>
<keyword evidence="3" id="KW-1185">Reference proteome</keyword>
<feature type="chain" id="PRO_5021458729" evidence="1">
    <location>
        <begin position="24"/>
        <end position="77"/>
    </location>
</feature>
<accession>A0A4Z1PCR4</accession>
<gene>
    <name evidence="2" type="ORF">E6O75_ATG07774</name>
</gene>
<reference evidence="2 3" key="1">
    <citation type="submission" date="2019-04" db="EMBL/GenBank/DDBJ databases">
        <title>High contiguity whole genome sequence and gene annotation resource for two Venturia nashicola isolates.</title>
        <authorList>
            <person name="Prokchorchik M."/>
            <person name="Won K."/>
            <person name="Lee Y."/>
            <person name="Choi E.D."/>
            <person name="Segonzac C."/>
            <person name="Sohn K.H."/>
        </authorList>
    </citation>
    <scope>NUCLEOTIDE SEQUENCE [LARGE SCALE GENOMIC DNA]</scope>
    <source>
        <strain evidence="2 3">PRI2</strain>
    </source>
</reference>
<comment type="caution">
    <text evidence="2">The sequence shown here is derived from an EMBL/GenBank/DDBJ whole genome shotgun (WGS) entry which is preliminary data.</text>
</comment>
<dbReference type="AlphaFoldDB" id="A0A4Z1PCR4"/>
<organism evidence="2 3">
    <name type="scientific">Venturia nashicola</name>
    <dbReference type="NCBI Taxonomy" id="86259"/>
    <lineage>
        <taxon>Eukaryota</taxon>
        <taxon>Fungi</taxon>
        <taxon>Dikarya</taxon>
        <taxon>Ascomycota</taxon>
        <taxon>Pezizomycotina</taxon>
        <taxon>Dothideomycetes</taxon>
        <taxon>Pleosporomycetidae</taxon>
        <taxon>Venturiales</taxon>
        <taxon>Venturiaceae</taxon>
        <taxon>Venturia</taxon>
    </lineage>
</organism>
<evidence type="ECO:0000313" key="3">
    <source>
        <dbReference type="Proteomes" id="UP000298493"/>
    </source>
</evidence>
<evidence type="ECO:0000313" key="2">
    <source>
        <dbReference type="EMBL" id="TID20314.1"/>
    </source>
</evidence>
<keyword evidence="1" id="KW-0732">Signal</keyword>
<evidence type="ECO:0000256" key="1">
    <source>
        <dbReference type="SAM" id="SignalP"/>
    </source>
</evidence>